<dbReference type="AlphaFoldDB" id="A0A665T4S2"/>
<feature type="domain" description="G-protein coupled receptors family 1 profile" evidence="14">
    <location>
        <begin position="87"/>
        <end position="364"/>
    </location>
</feature>
<keyword evidence="3" id="KW-1003">Cell membrane</keyword>
<reference evidence="15" key="3">
    <citation type="submission" date="2025-09" db="UniProtKB">
        <authorList>
            <consortium name="Ensembl"/>
        </authorList>
    </citation>
    <scope>IDENTIFICATION</scope>
</reference>
<dbReference type="InterPro" id="IPR005390">
    <property type="entry name" value="NeuromedU_rcpt"/>
</dbReference>
<keyword evidence="16" id="KW-1185">Reference proteome</keyword>
<keyword evidence="5 13" id="KW-1133">Transmembrane helix</keyword>
<dbReference type="InterPro" id="IPR000276">
    <property type="entry name" value="GPCR_Rhodpsn"/>
</dbReference>
<dbReference type="Gene3D" id="1.20.1070.10">
    <property type="entry name" value="Rhodopsin 7-helix transmembrane proteins"/>
    <property type="match status" value="1"/>
</dbReference>
<evidence type="ECO:0000256" key="8">
    <source>
        <dbReference type="ARBA" id="ARBA00023157"/>
    </source>
</evidence>
<evidence type="ECO:0000313" key="16">
    <source>
        <dbReference type="Proteomes" id="UP000472264"/>
    </source>
</evidence>
<feature type="transmembrane region" description="Helical" evidence="13">
    <location>
        <begin position="341"/>
        <end position="364"/>
    </location>
</feature>
<evidence type="ECO:0000256" key="9">
    <source>
        <dbReference type="ARBA" id="ARBA00023170"/>
    </source>
</evidence>
<feature type="transmembrane region" description="Helical" evidence="13">
    <location>
        <begin position="107"/>
        <end position="126"/>
    </location>
</feature>
<comment type="function">
    <text evidence="1">Receptor for the neuromedin-U and neuromedin-S neuropeptides.</text>
</comment>
<dbReference type="PANTHER" id="PTHR24243:SF235">
    <property type="entry name" value="NEUROMEDIN-U RECEPTOR 1-RELATED"/>
    <property type="match status" value="1"/>
</dbReference>
<evidence type="ECO:0000259" key="14">
    <source>
        <dbReference type="PROSITE" id="PS50262"/>
    </source>
</evidence>
<feature type="transmembrane region" description="Helical" evidence="13">
    <location>
        <begin position="69"/>
        <end position="95"/>
    </location>
</feature>
<proteinExistence type="inferred from homology"/>
<dbReference type="InterPro" id="IPR017452">
    <property type="entry name" value="GPCR_Rhodpsn_7TM"/>
</dbReference>
<evidence type="ECO:0000256" key="6">
    <source>
        <dbReference type="ARBA" id="ARBA00023040"/>
    </source>
</evidence>
<evidence type="ECO:0000256" key="10">
    <source>
        <dbReference type="ARBA" id="ARBA00023180"/>
    </source>
</evidence>
<dbReference type="Ensembl" id="ENSENLT00000004879.1">
    <property type="protein sequence ID" value="ENSENLP00000004624.1"/>
    <property type="gene ID" value="ENSENLG00000002290.1"/>
</dbReference>
<keyword evidence="10" id="KW-0325">Glycoprotein</keyword>
<feature type="transmembrane region" description="Helical" evidence="13">
    <location>
        <begin position="146"/>
        <end position="167"/>
    </location>
</feature>
<keyword evidence="11 12" id="KW-0807">Transducer</keyword>
<comment type="similarity">
    <text evidence="12">Belongs to the G-protein coupled receptor 1 family.</text>
</comment>
<dbReference type="GO" id="GO:0005886">
    <property type="term" value="C:plasma membrane"/>
    <property type="evidence" value="ECO:0007669"/>
    <property type="project" value="UniProtKB-SubCell"/>
</dbReference>
<dbReference type="PANTHER" id="PTHR24243">
    <property type="entry name" value="G-PROTEIN COUPLED RECEPTOR"/>
    <property type="match status" value="1"/>
</dbReference>
<dbReference type="Proteomes" id="UP000472264">
    <property type="component" value="Chromosome 17"/>
</dbReference>
<dbReference type="PROSITE" id="PS50262">
    <property type="entry name" value="G_PROTEIN_RECEP_F1_2"/>
    <property type="match status" value="1"/>
</dbReference>
<dbReference type="GO" id="GO:0001607">
    <property type="term" value="F:neuromedin U receptor activity"/>
    <property type="evidence" value="ECO:0007669"/>
    <property type="project" value="InterPro"/>
</dbReference>
<evidence type="ECO:0000256" key="12">
    <source>
        <dbReference type="RuleBase" id="RU000688"/>
    </source>
</evidence>
<evidence type="ECO:0000256" key="5">
    <source>
        <dbReference type="ARBA" id="ARBA00022989"/>
    </source>
</evidence>
<evidence type="ECO:0000313" key="15">
    <source>
        <dbReference type="Ensembl" id="ENSENLP00000004624.1"/>
    </source>
</evidence>
<evidence type="ECO:0000256" key="2">
    <source>
        <dbReference type="ARBA" id="ARBA00004651"/>
    </source>
</evidence>
<feature type="transmembrane region" description="Helical" evidence="13">
    <location>
        <begin position="240"/>
        <end position="264"/>
    </location>
</feature>
<evidence type="ECO:0000256" key="11">
    <source>
        <dbReference type="ARBA" id="ARBA00023224"/>
    </source>
</evidence>
<dbReference type="PRINTS" id="PR00237">
    <property type="entry name" value="GPCRRHODOPSN"/>
</dbReference>
<dbReference type="Pfam" id="PF00001">
    <property type="entry name" value="7tm_1"/>
    <property type="match status" value="1"/>
</dbReference>
<protein>
    <submittedName>
        <fullName evidence="15">Neuromedin U receptor 1</fullName>
    </submittedName>
</protein>
<evidence type="ECO:0000256" key="13">
    <source>
        <dbReference type="SAM" id="Phobius"/>
    </source>
</evidence>
<keyword evidence="8" id="KW-1015">Disulfide bond</keyword>
<evidence type="ECO:0000256" key="4">
    <source>
        <dbReference type="ARBA" id="ARBA00022692"/>
    </source>
</evidence>
<dbReference type="SUPFAM" id="SSF81321">
    <property type="entry name" value="Family A G protein-coupled receptor-like"/>
    <property type="match status" value="1"/>
</dbReference>
<keyword evidence="6 12" id="KW-0297">G-protein coupled receptor</keyword>
<evidence type="ECO:0000256" key="3">
    <source>
        <dbReference type="ARBA" id="ARBA00022475"/>
    </source>
</evidence>
<dbReference type="PRINTS" id="PR01565">
    <property type="entry name" value="NEUROMEDINUR"/>
</dbReference>
<reference evidence="15" key="1">
    <citation type="submission" date="2021-04" db="EMBL/GenBank/DDBJ databases">
        <authorList>
            <consortium name="Wellcome Sanger Institute Data Sharing"/>
        </authorList>
    </citation>
    <scope>NUCLEOTIDE SEQUENCE [LARGE SCALE GENOMIC DNA]</scope>
</reference>
<accession>A0A665T4S2</accession>
<keyword evidence="7 13" id="KW-0472">Membrane</keyword>
<dbReference type="OMA" id="NEWLYIL"/>
<dbReference type="InParanoid" id="A0A665T4S2"/>
<name>A0A665T4S2_ECHNA</name>
<evidence type="ECO:0000256" key="7">
    <source>
        <dbReference type="ARBA" id="ARBA00023136"/>
    </source>
</evidence>
<dbReference type="PROSITE" id="PS00237">
    <property type="entry name" value="G_PROTEIN_RECEP_F1_1"/>
    <property type="match status" value="1"/>
</dbReference>
<feature type="transmembrane region" description="Helical" evidence="13">
    <location>
        <begin position="303"/>
        <end position="321"/>
    </location>
</feature>
<evidence type="ECO:0000256" key="1">
    <source>
        <dbReference type="ARBA" id="ARBA00003593"/>
    </source>
</evidence>
<reference evidence="15" key="2">
    <citation type="submission" date="2025-08" db="UniProtKB">
        <authorList>
            <consortium name="Ensembl"/>
        </authorList>
    </citation>
    <scope>IDENTIFICATION</scope>
</reference>
<organism evidence="15 16">
    <name type="scientific">Echeneis naucrates</name>
    <name type="common">Live sharksucker</name>
    <dbReference type="NCBI Taxonomy" id="173247"/>
    <lineage>
        <taxon>Eukaryota</taxon>
        <taxon>Metazoa</taxon>
        <taxon>Chordata</taxon>
        <taxon>Craniata</taxon>
        <taxon>Vertebrata</taxon>
        <taxon>Euteleostomi</taxon>
        <taxon>Actinopterygii</taxon>
        <taxon>Neopterygii</taxon>
        <taxon>Teleostei</taxon>
        <taxon>Neoteleostei</taxon>
        <taxon>Acanthomorphata</taxon>
        <taxon>Carangaria</taxon>
        <taxon>Carangiformes</taxon>
        <taxon>Echeneidae</taxon>
        <taxon>Echeneis</taxon>
    </lineage>
</organism>
<keyword evidence="4 12" id="KW-0812">Transmembrane</keyword>
<sequence length="427" mass="48694">MPEPNCSLEALSTAGVTVFSDAGCPEAAVMCGINISWLLANATDKDLTDLCLGEAEYLVRYMGPLRSPFFFPICVAYLSIFMVGVLGNSLTCAVILRHRVMQTPPHYYLMSLAVSDLLVLLLGMPLELYDMWQNYPFLLGEGGCYFKIFLFETVCFASILNVTALSVERYVAVVHPLKVKHVSMHAHVKRVIVVLWVLSMLCAVPNTSMHGIKELPVRFGRRFPNSAICDLVKPIWMYNLIILISTLVFFLLPMLIISILYLLIGLQLHREKIITTADTRCSFGSESLSRSQKEKIGKRNTQVIKMLCVLVVLFGLCWAPFHIDRLMWSYLDTSSEQHLKIFEYVHIISGVCFYLSSAINPILYNFMSTRFREMFSDMTCYSRKWKVYSSIQLTQRSTLSEKLIECPLLSLHSWTTRLESFFFFCAE</sequence>
<feature type="transmembrane region" description="Helical" evidence="13">
    <location>
        <begin position="188"/>
        <end position="206"/>
    </location>
</feature>
<comment type="subcellular location">
    <subcellularLocation>
        <location evidence="2">Cell membrane</location>
        <topology evidence="2">Multi-pass membrane protein</topology>
    </subcellularLocation>
</comment>
<keyword evidence="9 12" id="KW-0675">Receptor</keyword>